<dbReference type="EMBL" id="JAURVH010001525">
    <property type="protein sequence ID" value="KAK5918012.1"/>
    <property type="molecule type" value="Genomic_DNA"/>
</dbReference>
<dbReference type="Pfam" id="PF00041">
    <property type="entry name" value="fn3"/>
    <property type="match status" value="1"/>
</dbReference>
<evidence type="ECO:0000256" key="5">
    <source>
        <dbReference type="ARBA" id="ARBA00022989"/>
    </source>
</evidence>
<organism evidence="9 10">
    <name type="scientific">Champsocephalus gunnari</name>
    <name type="common">Mackerel icefish</name>
    <dbReference type="NCBI Taxonomy" id="52237"/>
    <lineage>
        <taxon>Eukaryota</taxon>
        <taxon>Metazoa</taxon>
        <taxon>Chordata</taxon>
        <taxon>Craniata</taxon>
        <taxon>Vertebrata</taxon>
        <taxon>Euteleostomi</taxon>
        <taxon>Actinopterygii</taxon>
        <taxon>Neopterygii</taxon>
        <taxon>Teleostei</taxon>
        <taxon>Neoteleostei</taxon>
        <taxon>Acanthomorphata</taxon>
        <taxon>Eupercaria</taxon>
        <taxon>Perciformes</taxon>
        <taxon>Notothenioidei</taxon>
        <taxon>Channichthyidae</taxon>
        <taxon>Champsocephalus</taxon>
    </lineage>
</organism>
<evidence type="ECO:0000259" key="8">
    <source>
        <dbReference type="PROSITE" id="PS50853"/>
    </source>
</evidence>
<dbReference type="GO" id="GO:0007411">
    <property type="term" value="P:axon guidance"/>
    <property type="evidence" value="ECO:0007669"/>
    <property type="project" value="TreeGrafter"/>
</dbReference>
<keyword evidence="5" id="KW-1133">Transmembrane helix</keyword>
<dbReference type="InterPro" id="IPR036116">
    <property type="entry name" value="FN3_sf"/>
</dbReference>
<keyword evidence="2" id="KW-0812">Transmembrane</keyword>
<dbReference type="FunFam" id="2.60.40.10:FF:000787">
    <property type="entry name" value="ephrin type-B receptor 4"/>
    <property type="match status" value="1"/>
</dbReference>
<evidence type="ECO:0000256" key="2">
    <source>
        <dbReference type="ARBA" id="ARBA00022692"/>
    </source>
</evidence>
<evidence type="ECO:0000256" key="4">
    <source>
        <dbReference type="ARBA" id="ARBA00022840"/>
    </source>
</evidence>
<evidence type="ECO:0000256" key="3">
    <source>
        <dbReference type="ARBA" id="ARBA00022741"/>
    </source>
</evidence>
<evidence type="ECO:0000313" key="10">
    <source>
        <dbReference type="Proteomes" id="UP001331515"/>
    </source>
</evidence>
<dbReference type="CDD" id="cd00063">
    <property type="entry name" value="FN3"/>
    <property type="match status" value="1"/>
</dbReference>
<dbReference type="GO" id="GO:0005005">
    <property type="term" value="F:transmembrane-ephrin receptor activity"/>
    <property type="evidence" value="ECO:0007669"/>
    <property type="project" value="TreeGrafter"/>
</dbReference>
<accession>A0AAN8D843</accession>
<dbReference type="GO" id="GO:0005524">
    <property type="term" value="F:ATP binding"/>
    <property type="evidence" value="ECO:0007669"/>
    <property type="project" value="UniProtKB-KW"/>
</dbReference>
<dbReference type="SUPFAM" id="SSF49265">
    <property type="entry name" value="Fibronectin type III"/>
    <property type="match status" value="1"/>
</dbReference>
<dbReference type="GO" id="GO:0030425">
    <property type="term" value="C:dendrite"/>
    <property type="evidence" value="ECO:0007669"/>
    <property type="project" value="TreeGrafter"/>
</dbReference>
<dbReference type="Gene3D" id="2.60.40.10">
    <property type="entry name" value="Immunoglobulins"/>
    <property type="match status" value="1"/>
</dbReference>
<gene>
    <name evidence="9" type="ORF">CgunFtcFv8_002816</name>
</gene>
<dbReference type="InterPro" id="IPR013783">
    <property type="entry name" value="Ig-like_fold"/>
</dbReference>
<keyword evidence="4" id="KW-0067">ATP-binding</keyword>
<keyword evidence="10" id="KW-1185">Reference proteome</keyword>
<sequence>MTQFHQINDKNLEDIIQLLKSSSCSLSVNITTSHNVPSLVSLIRKSDSTESSLTLHWSVSAQLHYTILQYQVRYCEKERRSEDQCHYTESNKNQAVLTDLRRATQYEVQVRVRTMGGYGSFSPAAFFRTLPDSHDPSQL</sequence>
<dbReference type="PANTHER" id="PTHR46877">
    <property type="entry name" value="EPH RECEPTOR A5"/>
    <property type="match status" value="1"/>
</dbReference>
<comment type="subcellular location">
    <subcellularLocation>
        <location evidence="1">Membrane</location>
        <topology evidence="1">Single-pass membrane protein</topology>
    </subcellularLocation>
</comment>
<reference evidence="9 10" key="1">
    <citation type="journal article" date="2023" name="Mol. Biol. Evol.">
        <title>Genomics of Secondarily Temperate Adaptation in the Only Non-Antarctic Icefish.</title>
        <authorList>
            <person name="Rivera-Colon A.G."/>
            <person name="Rayamajhi N."/>
            <person name="Minhas B.F."/>
            <person name="Madrigal G."/>
            <person name="Bilyk K.T."/>
            <person name="Yoon V."/>
            <person name="Hune M."/>
            <person name="Gregory S."/>
            <person name="Cheng C.H.C."/>
            <person name="Catchen J.M."/>
        </authorList>
    </citation>
    <scope>NUCLEOTIDE SEQUENCE [LARGE SCALE GENOMIC DNA]</scope>
    <source>
        <tissue evidence="9">White muscle</tissue>
    </source>
</reference>
<evidence type="ECO:0000256" key="6">
    <source>
        <dbReference type="ARBA" id="ARBA00023136"/>
    </source>
</evidence>
<dbReference type="GO" id="GO:0005886">
    <property type="term" value="C:plasma membrane"/>
    <property type="evidence" value="ECO:0007669"/>
    <property type="project" value="TreeGrafter"/>
</dbReference>
<feature type="domain" description="Fibronectin type-III" evidence="8">
    <location>
        <begin position="36"/>
        <end position="132"/>
    </location>
</feature>
<dbReference type="Proteomes" id="UP001331515">
    <property type="component" value="Unassembled WGS sequence"/>
</dbReference>
<keyword evidence="7" id="KW-0675">Receptor</keyword>
<keyword evidence="3" id="KW-0547">Nucleotide-binding</keyword>
<keyword evidence="6" id="KW-0472">Membrane</keyword>
<dbReference type="PROSITE" id="PS50853">
    <property type="entry name" value="FN3"/>
    <property type="match status" value="1"/>
</dbReference>
<proteinExistence type="predicted"/>
<comment type="caution">
    <text evidence="9">The sequence shown here is derived from an EMBL/GenBank/DDBJ whole genome shotgun (WGS) entry which is preliminary data.</text>
</comment>
<dbReference type="AlphaFoldDB" id="A0AAN8D843"/>
<dbReference type="InterPro" id="IPR003961">
    <property type="entry name" value="FN3_dom"/>
</dbReference>
<name>A0AAN8D843_CHAGU</name>
<dbReference type="SMART" id="SM00060">
    <property type="entry name" value="FN3"/>
    <property type="match status" value="1"/>
</dbReference>
<dbReference type="PANTHER" id="PTHR46877:SF14">
    <property type="entry name" value="RECEPTOR PROTEIN-TYROSINE KINASE"/>
    <property type="match status" value="1"/>
</dbReference>
<evidence type="ECO:0000256" key="7">
    <source>
        <dbReference type="ARBA" id="ARBA00023170"/>
    </source>
</evidence>
<evidence type="ECO:0000256" key="1">
    <source>
        <dbReference type="ARBA" id="ARBA00004167"/>
    </source>
</evidence>
<evidence type="ECO:0000313" key="9">
    <source>
        <dbReference type="EMBL" id="KAK5918012.1"/>
    </source>
</evidence>
<protein>
    <recommendedName>
        <fullName evidence="8">Fibronectin type-III domain-containing protein</fullName>
    </recommendedName>
</protein>
<dbReference type="InterPro" id="IPR050449">
    <property type="entry name" value="Ephrin_rcpt_TKs"/>
</dbReference>